<dbReference type="Gene3D" id="2.60.40.2000">
    <property type="match status" value="1"/>
</dbReference>
<evidence type="ECO:0000313" key="2">
    <source>
        <dbReference type="EMBL" id="MSC62301.1"/>
    </source>
</evidence>
<reference evidence="1 6" key="2">
    <citation type="submission" date="2017-10" db="EMBL/GenBank/DDBJ databases">
        <title>Complete Genome Sequence of Faecalibacterium prausnitzii isolated from the gut of healthy adult Indian.</title>
        <authorList>
            <person name="Bag S."/>
            <person name="Ghosh T.S."/>
            <person name="Das B."/>
        </authorList>
    </citation>
    <scope>NUCLEOTIDE SEQUENCE [LARGE SCALE GENOMIC DNA]</scope>
    <source>
        <strain evidence="1 6">Indica</strain>
    </source>
</reference>
<dbReference type="Proteomes" id="UP000220438">
    <property type="component" value="Unassembled WGS sequence"/>
</dbReference>
<evidence type="ECO:0000313" key="3">
    <source>
        <dbReference type="EMBL" id="PDX89389.1"/>
    </source>
</evidence>
<evidence type="ECO:0000313" key="8">
    <source>
        <dbReference type="Proteomes" id="UP000461506"/>
    </source>
</evidence>
<dbReference type="KEGG" id="fpra:CG447_03890"/>
<dbReference type="RefSeq" id="WP_005933464.1">
    <property type="nucleotide sequence ID" value="NZ_CABVEJ010000002.1"/>
</dbReference>
<evidence type="ECO:0000313" key="6">
    <source>
        <dbReference type="Proteomes" id="UP000223709"/>
    </source>
</evidence>
<dbReference type="Proteomes" id="UP000223709">
    <property type="component" value="Chromosome"/>
</dbReference>
<evidence type="ECO:0000313" key="7">
    <source>
        <dbReference type="Proteomes" id="UP000261140"/>
    </source>
</evidence>
<evidence type="ECO:0000313" key="1">
    <source>
        <dbReference type="EMBL" id="ATL89439.1"/>
    </source>
</evidence>
<dbReference type="EMBL" id="NOUW01000021">
    <property type="protein sequence ID" value="PDX89389.1"/>
    <property type="molecule type" value="Genomic_DNA"/>
</dbReference>
<name>A0A2A7BDJ3_9FIRM</name>
<gene>
    <name evidence="3" type="ORF">CHR61_08460</name>
    <name evidence="1" type="ORF">CRH10_03480</name>
    <name evidence="4" type="ORF">DWZ89_05875</name>
    <name evidence="2" type="ORF">GKD95_02840</name>
</gene>
<dbReference type="Proteomes" id="UP000261140">
    <property type="component" value="Unassembled WGS sequence"/>
</dbReference>
<dbReference type="GeneID" id="90659704"/>
<accession>A0A2A7BDJ3</accession>
<proteinExistence type="predicted"/>
<dbReference type="EMBL" id="CP023819">
    <property type="protein sequence ID" value="ATL89439.1"/>
    <property type="molecule type" value="Genomic_DNA"/>
</dbReference>
<reference evidence="4 7" key="3">
    <citation type="submission" date="2018-08" db="EMBL/GenBank/DDBJ databases">
        <title>A genome reference for cultivated species of the human gut microbiota.</title>
        <authorList>
            <person name="Zou Y."/>
            <person name="Xue W."/>
            <person name="Luo G."/>
        </authorList>
    </citation>
    <scope>NUCLEOTIDE SEQUENCE [LARGE SCALE GENOMIC DNA]</scope>
    <source>
        <strain evidence="4 7">AF36-11AT</strain>
    </source>
</reference>
<protein>
    <submittedName>
        <fullName evidence="3">Sporulation protein</fullName>
    </submittedName>
</protein>
<dbReference type="AlphaFoldDB" id="A0A2A7BDJ3"/>
<dbReference type="EMBL" id="WKQN01000002">
    <property type="protein sequence ID" value="MSC62301.1"/>
    <property type="molecule type" value="Genomic_DNA"/>
</dbReference>
<reference evidence="2 8" key="4">
    <citation type="journal article" date="2019" name="Nat. Med.">
        <title>A library of human gut bacterial isolates paired with longitudinal multiomics data enables mechanistic microbiome research.</title>
        <authorList>
            <person name="Poyet M."/>
            <person name="Groussin M."/>
            <person name="Gibbons S.M."/>
            <person name="Avila-Pacheco J."/>
            <person name="Jiang X."/>
            <person name="Kearney S.M."/>
            <person name="Perrotta A.R."/>
            <person name="Berdy B."/>
            <person name="Zhao S."/>
            <person name="Lieberman T.D."/>
            <person name="Swanson P.K."/>
            <person name="Smith M."/>
            <person name="Roesemann S."/>
            <person name="Alexander J.E."/>
            <person name="Rich S.A."/>
            <person name="Livny J."/>
            <person name="Vlamakis H."/>
            <person name="Clish C."/>
            <person name="Bullock K."/>
            <person name="Deik A."/>
            <person name="Scott J."/>
            <person name="Pierce K.A."/>
            <person name="Xavier R.J."/>
            <person name="Alm E.J."/>
        </authorList>
    </citation>
    <scope>NUCLEOTIDE SEQUENCE [LARGE SCALE GENOMIC DNA]</scope>
    <source>
        <strain evidence="2 8">BIOML-A1</strain>
    </source>
</reference>
<reference evidence="3 5" key="1">
    <citation type="journal article" date="2017" name="Front. Microbiol.">
        <title>New Insights into the Diversity of the Genus Faecalibacterium.</title>
        <authorList>
            <person name="Benevides L."/>
            <person name="Burman S."/>
            <person name="Martin R."/>
            <person name="Robert V."/>
            <person name="Thomas M."/>
            <person name="Miquel S."/>
            <person name="Chain F."/>
            <person name="Sokol H."/>
            <person name="Bermudez-Humaran L.G."/>
            <person name="Morrison M."/>
            <person name="Langella P."/>
            <person name="Azevedo V.A."/>
            <person name="Chatel J.M."/>
            <person name="Soares S."/>
        </authorList>
    </citation>
    <scope>NUCLEOTIDE SEQUENCE [LARGE SCALE GENOMIC DNA]</scope>
    <source>
        <strain evidence="3 5">AHMP21</strain>
    </source>
</reference>
<dbReference type="InterPro" id="IPR022476">
    <property type="entry name" value="Spore_YabP/YqfC"/>
</dbReference>
<dbReference type="Proteomes" id="UP000461506">
    <property type="component" value="Unassembled WGS sequence"/>
</dbReference>
<evidence type="ECO:0000313" key="4">
    <source>
        <dbReference type="EMBL" id="RGB72017.1"/>
    </source>
</evidence>
<sequence length="88" mass="9415">MAEQAGNSDLILENREKLTVTGVRRVLQCNAESAAIETARGVLQLAGAQLNVTSLDLDSGEVKLTGRIDTVEYTAARTPGGFLSRLLR</sequence>
<dbReference type="EMBL" id="QVEQ01000003">
    <property type="protein sequence ID" value="RGB72017.1"/>
    <property type="molecule type" value="Genomic_DNA"/>
</dbReference>
<organism evidence="3 5">
    <name type="scientific">Faecalibacterium prausnitzii</name>
    <dbReference type="NCBI Taxonomy" id="853"/>
    <lineage>
        <taxon>Bacteria</taxon>
        <taxon>Bacillati</taxon>
        <taxon>Bacillota</taxon>
        <taxon>Clostridia</taxon>
        <taxon>Eubacteriales</taxon>
        <taxon>Oscillospiraceae</taxon>
        <taxon>Faecalibacterium</taxon>
    </lineage>
</organism>
<dbReference type="InterPro" id="IPR038705">
    <property type="entry name" value="YabP_sf"/>
</dbReference>
<dbReference type="Pfam" id="PF07873">
    <property type="entry name" value="YabP"/>
    <property type="match status" value="1"/>
</dbReference>
<evidence type="ECO:0000313" key="5">
    <source>
        <dbReference type="Proteomes" id="UP000220438"/>
    </source>
</evidence>